<dbReference type="InterPro" id="IPR036444">
    <property type="entry name" value="PLipase_A2_dom_sf"/>
</dbReference>
<dbReference type="Gene3D" id="1.20.90.10">
    <property type="entry name" value="Phospholipase A2 domain"/>
    <property type="match status" value="1"/>
</dbReference>
<keyword evidence="2" id="KW-0964">Secreted</keyword>
<dbReference type="EMBL" id="ML995818">
    <property type="protein sequence ID" value="KAF2771678.1"/>
    <property type="molecule type" value="Genomic_DNA"/>
</dbReference>
<dbReference type="PROSITE" id="PS00118">
    <property type="entry name" value="PA2_HIS"/>
    <property type="match status" value="1"/>
</dbReference>
<accession>A0A6G1LGX4</accession>
<dbReference type="OrthoDB" id="3629107at2759"/>
<evidence type="ECO:0000313" key="3">
    <source>
        <dbReference type="EMBL" id="KAF2771678.1"/>
    </source>
</evidence>
<organism evidence="3 4">
    <name type="scientific">Teratosphaeria nubilosa</name>
    <dbReference type="NCBI Taxonomy" id="161662"/>
    <lineage>
        <taxon>Eukaryota</taxon>
        <taxon>Fungi</taxon>
        <taxon>Dikarya</taxon>
        <taxon>Ascomycota</taxon>
        <taxon>Pezizomycotina</taxon>
        <taxon>Dothideomycetes</taxon>
        <taxon>Dothideomycetidae</taxon>
        <taxon>Mycosphaerellales</taxon>
        <taxon>Teratosphaeriaceae</taxon>
        <taxon>Teratosphaeria</taxon>
    </lineage>
</organism>
<comment type="subcellular location">
    <subcellularLocation>
        <location evidence="1">Secreted</location>
    </subcellularLocation>
</comment>
<feature type="non-terminal residue" evidence="3">
    <location>
        <position position="1"/>
    </location>
</feature>
<name>A0A6G1LGX4_9PEZI</name>
<proteinExistence type="predicted"/>
<dbReference type="GO" id="GO:0006644">
    <property type="term" value="P:phospholipid metabolic process"/>
    <property type="evidence" value="ECO:0007669"/>
    <property type="project" value="InterPro"/>
</dbReference>
<dbReference type="GO" id="GO:0005576">
    <property type="term" value="C:extracellular region"/>
    <property type="evidence" value="ECO:0007669"/>
    <property type="project" value="UniProtKB-SubCell"/>
</dbReference>
<evidence type="ECO:0000256" key="2">
    <source>
        <dbReference type="ARBA" id="ARBA00022525"/>
    </source>
</evidence>
<evidence type="ECO:0000256" key="1">
    <source>
        <dbReference type="ARBA" id="ARBA00004613"/>
    </source>
</evidence>
<dbReference type="InterPro" id="IPR033113">
    <property type="entry name" value="PLA2_histidine"/>
</dbReference>
<protein>
    <submittedName>
        <fullName evidence="3">Uncharacterized protein</fullName>
    </submittedName>
</protein>
<reference evidence="3" key="1">
    <citation type="journal article" date="2020" name="Stud. Mycol.">
        <title>101 Dothideomycetes genomes: a test case for predicting lifestyles and emergence of pathogens.</title>
        <authorList>
            <person name="Haridas S."/>
            <person name="Albert R."/>
            <person name="Binder M."/>
            <person name="Bloem J."/>
            <person name="Labutti K."/>
            <person name="Salamov A."/>
            <person name="Andreopoulos B."/>
            <person name="Baker S."/>
            <person name="Barry K."/>
            <person name="Bills G."/>
            <person name="Bluhm B."/>
            <person name="Cannon C."/>
            <person name="Castanera R."/>
            <person name="Culley D."/>
            <person name="Daum C."/>
            <person name="Ezra D."/>
            <person name="Gonzalez J."/>
            <person name="Henrissat B."/>
            <person name="Kuo A."/>
            <person name="Liang C."/>
            <person name="Lipzen A."/>
            <person name="Lutzoni F."/>
            <person name="Magnuson J."/>
            <person name="Mondo S."/>
            <person name="Nolan M."/>
            <person name="Ohm R."/>
            <person name="Pangilinan J."/>
            <person name="Park H.-J."/>
            <person name="Ramirez L."/>
            <person name="Alfaro M."/>
            <person name="Sun H."/>
            <person name="Tritt A."/>
            <person name="Yoshinaga Y."/>
            <person name="Zwiers L.-H."/>
            <person name="Turgeon B."/>
            <person name="Goodwin S."/>
            <person name="Spatafora J."/>
            <person name="Crous P."/>
            <person name="Grigoriev I."/>
        </authorList>
    </citation>
    <scope>NUCLEOTIDE SEQUENCE</scope>
    <source>
        <strain evidence="3">CBS 116005</strain>
    </source>
</reference>
<keyword evidence="4" id="KW-1185">Reference proteome</keyword>
<dbReference type="SUPFAM" id="SSF48619">
    <property type="entry name" value="Phospholipase A2, PLA2"/>
    <property type="match status" value="1"/>
</dbReference>
<dbReference type="AlphaFoldDB" id="A0A6G1LGX4"/>
<sequence>PEVGAPCQIDASSTKTRFRILGPGYIPLVVNAEGQLQPLHAPHFAPDRPEQVLENREHFGKGPNFFFHKTPDAPAGIFDLILTGEKLQYVAKAADGQLVLTPASTGTTAQEVDGRTIVTSIFTVDCDGRIGVIHEGSLFSWTISADGQSTSFVPGTHYPNGSMLAFDFDRLGIYQHHHELRSLQKRDTLRCPNGLHGAKKAGARPVSANGCGSRSNHKRIPELWFHACCNDHDICYDTCAQQSCDHCNDVFFTCMKRQCEKQRSEAGGATCYLAAGVYYEAVKGDSGCPYFAKYTGERCNCIGPSQVCYWHPELCPD</sequence>
<dbReference type="GO" id="GO:0050482">
    <property type="term" value="P:arachidonate secretion"/>
    <property type="evidence" value="ECO:0007669"/>
    <property type="project" value="InterPro"/>
</dbReference>
<gene>
    <name evidence="3" type="ORF">EJ03DRAFT_21840</name>
</gene>
<dbReference type="PANTHER" id="PTHR12824">
    <property type="entry name" value="GROUP XII SECRETORY PHOSPHOLIPASE A2 FAMILY MEMBER"/>
    <property type="match status" value="1"/>
</dbReference>
<dbReference type="Proteomes" id="UP000799436">
    <property type="component" value="Unassembled WGS sequence"/>
</dbReference>
<dbReference type="InterPro" id="IPR010711">
    <property type="entry name" value="PLA2G12"/>
</dbReference>
<dbReference type="GO" id="GO:0005509">
    <property type="term" value="F:calcium ion binding"/>
    <property type="evidence" value="ECO:0007669"/>
    <property type="project" value="InterPro"/>
</dbReference>
<dbReference type="GO" id="GO:0004623">
    <property type="term" value="F:phospholipase A2 activity"/>
    <property type="evidence" value="ECO:0007669"/>
    <property type="project" value="InterPro"/>
</dbReference>
<evidence type="ECO:0000313" key="4">
    <source>
        <dbReference type="Proteomes" id="UP000799436"/>
    </source>
</evidence>
<dbReference type="GO" id="GO:0016042">
    <property type="term" value="P:lipid catabolic process"/>
    <property type="evidence" value="ECO:0007669"/>
    <property type="project" value="InterPro"/>
</dbReference>
<dbReference type="PANTHER" id="PTHR12824:SF8">
    <property type="entry name" value="GXIVSPLA2, ISOFORM A"/>
    <property type="match status" value="1"/>
</dbReference>